<dbReference type="Pfam" id="PF20237">
    <property type="entry name" value="DUF6594"/>
    <property type="match status" value="1"/>
</dbReference>
<evidence type="ECO:0000259" key="2">
    <source>
        <dbReference type="Pfam" id="PF20237"/>
    </source>
</evidence>
<keyword evidence="1" id="KW-0812">Transmembrane</keyword>
<keyword evidence="1" id="KW-0472">Membrane</keyword>
<protein>
    <recommendedName>
        <fullName evidence="2">DUF6594 domain-containing protein</fullName>
    </recommendedName>
</protein>
<gene>
    <name evidence="3" type="ORF">B0J11DRAFT_318441</name>
</gene>
<keyword evidence="1" id="KW-1133">Transmembrane helix</keyword>
<sequence>MDLPSGDVSIDMLDSINPSIKQLCQELVKHEYTFRAIAKHPEMGIYRRFGQECAFYLSHLEREVSRVHEDNKAFVRKVASGEEQGVPEEVTRTMFNQKMIDGAGTIRDYFNFYKLCRTMALGPPPSRFFMQKLYKDHMKPDSDRFRAPNGLDASCYNMGYDFAAVEYVAYNNPDLDLDPIESLLAYRLTAPFFKYVIFPIKDYLECLLGRSRGSSDIEETISEGSIRMIARLLIGVLATVLLTTAVATLNNFADTTTTILVMALFCLVFASSAQFLGQGSIPMHNLIATFFQTMIFFISRDR</sequence>
<organism evidence="3 4">
    <name type="scientific">Dendryphion nanum</name>
    <dbReference type="NCBI Taxonomy" id="256645"/>
    <lineage>
        <taxon>Eukaryota</taxon>
        <taxon>Fungi</taxon>
        <taxon>Dikarya</taxon>
        <taxon>Ascomycota</taxon>
        <taxon>Pezizomycotina</taxon>
        <taxon>Dothideomycetes</taxon>
        <taxon>Pleosporomycetidae</taxon>
        <taxon>Pleosporales</taxon>
        <taxon>Torulaceae</taxon>
        <taxon>Dendryphion</taxon>
    </lineage>
</organism>
<proteinExistence type="predicted"/>
<accession>A0A9P9DRC2</accession>
<reference evidence="3" key="1">
    <citation type="journal article" date="2021" name="Nat. Commun.">
        <title>Genetic determinants of endophytism in the Arabidopsis root mycobiome.</title>
        <authorList>
            <person name="Mesny F."/>
            <person name="Miyauchi S."/>
            <person name="Thiergart T."/>
            <person name="Pickel B."/>
            <person name="Atanasova L."/>
            <person name="Karlsson M."/>
            <person name="Huettel B."/>
            <person name="Barry K.W."/>
            <person name="Haridas S."/>
            <person name="Chen C."/>
            <person name="Bauer D."/>
            <person name="Andreopoulos W."/>
            <person name="Pangilinan J."/>
            <person name="LaButti K."/>
            <person name="Riley R."/>
            <person name="Lipzen A."/>
            <person name="Clum A."/>
            <person name="Drula E."/>
            <person name="Henrissat B."/>
            <person name="Kohler A."/>
            <person name="Grigoriev I.V."/>
            <person name="Martin F.M."/>
            <person name="Hacquard S."/>
        </authorList>
    </citation>
    <scope>NUCLEOTIDE SEQUENCE</scope>
    <source>
        <strain evidence="3">MPI-CAGE-CH-0243</strain>
    </source>
</reference>
<dbReference type="Proteomes" id="UP000700596">
    <property type="component" value="Unassembled WGS sequence"/>
</dbReference>
<dbReference type="AlphaFoldDB" id="A0A9P9DRC2"/>
<dbReference type="EMBL" id="JAGMWT010000008">
    <property type="protein sequence ID" value="KAH7123667.1"/>
    <property type="molecule type" value="Genomic_DNA"/>
</dbReference>
<keyword evidence="4" id="KW-1185">Reference proteome</keyword>
<dbReference type="InterPro" id="IPR046529">
    <property type="entry name" value="DUF6594"/>
</dbReference>
<evidence type="ECO:0000313" key="3">
    <source>
        <dbReference type="EMBL" id="KAH7123667.1"/>
    </source>
</evidence>
<evidence type="ECO:0000256" key="1">
    <source>
        <dbReference type="SAM" id="Phobius"/>
    </source>
</evidence>
<feature type="domain" description="DUF6594" evidence="2">
    <location>
        <begin position="36"/>
        <end position="279"/>
    </location>
</feature>
<comment type="caution">
    <text evidence="3">The sequence shown here is derived from an EMBL/GenBank/DDBJ whole genome shotgun (WGS) entry which is preliminary data.</text>
</comment>
<dbReference type="OrthoDB" id="3795611at2759"/>
<name>A0A9P9DRC2_9PLEO</name>
<evidence type="ECO:0000313" key="4">
    <source>
        <dbReference type="Proteomes" id="UP000700596"/>
    </source>
</evidence>
<feature type="transmembrane region" description="Helical" evidence="1">
    <location>
        <begin position="256"/>
        <end position="275"/>
    </location>
</feature>
<feature type="transmembrane region" description="Helical" evidence="1">
    <location>
        <begin position="281"/>
        <end position="299"/>
    </location>
</feature>
<feature type="transmembrane region" description="Helical" evidence="1">
    <location>
        <begin position="228"/>
        <end position="249"/>
    </location>
</feature>